<proteinExistence type="inferred from homology"/>
<dbReference type="InterPro" id="IPR008979">
    <property type="entry name" value="Galactose-bd-like_sf"/>
</dbReference>
<evidence type="ECO:0000313" key="17">
    <source>
        <dbReference type="EMBL" id="CAC5410222.1"/>
    </source>
</evidence>
<dbReference type="GO" id="GO:0006516">
    <property type="term" value="P:glycoprotein catabolic process"/>
    <property type="evidence" value="ECO:0007669"/>
    <property type="project" value="InterPro"/>
</dbReference>
<evidence type="ECO:0000256" key="10">
    <source>
        <dbReference type="ARBA" id="ARBA00022833"/>
    </source>
</evidence>
<dbReference type="Gene3D" id="1.20.58.2190">
    <property type="match status" value="1"/>
</dbReference>
<evidence type="ECO:0000256" key="3">
    <source>
        <dbReference type="ARBA" id="ARBA00004496"/>
    </source>
</evidence>
<dbReference type="InterPro" id="IPR018997">
    <property type="entry name" value="PUB_domain"/>
</dbReference>
<reference evidence="17 18" key="1">
    <citation type="submission" date="2020-06" db="EMBL/GenBank/DDBJ databases">
        <authorList>
            <person name="Li R."/>
            <person name="Bekaert M."/>
        </authorList>
    </citation>
    <scope>NUCLEOTIDE SEQUENCE [LARGE SCALE GENOMIC DNA]</scope>
    <source>
        <strain evidence="18">wild</strain>
    </source>
</reference>
<dbReference type="FunFam" id="1.20.58.2190:FF:000001">
    <property type="entry name" value="peptide-N(4)-(N-acetyl-beta- glucosaminyl)asparagine amidase"/>
    <property type="match status" value="1"/>
</dbReference>
<feature type="domain" description="PAW" evidence="16">
    <location>
        <begin position="429"/>
        <end position="631"/>
    </location>
</feature>
<evidence type="ECO:0000256" key="9">
    <source>
        <dbReference type="ARBA" id="ARBA00022801"/>
    </source>
</evidence>
<dbReference type="SUPFAM" id="SSF49785">
    <property type="entry name" value="Galactose-binding domain-like"/>
    <property type="match status" value="1"/>
</dbReference>
<keyword evidence="7" id="KW-0963">Cytoplasm</keyword>
<protein>
    <recommendedName>
        <fullName evidence="6">Peptide-N(4)-(N-acetyl-beta-glucosaminyl)asparagine amidase</fullName>
        <ecNumber evidence="5">3.5.1.52</ecNumber>
    </recommendedName>
    <alternativeName>
        <fullName evidence="12">N-glycanase 1</fullName>
    </alternativeName>
    <alternativeName>
        <fullName evidence="13">Peptide:N-glycanase</fullName>
    </alternativeName>
</protein>
<evidence type="ECO:0000256" key="14">
    <source>
        <dbReference type="PROSITE-ProRule" id="PRU00731"/>
    </source>
</evidence>
<dbReference type="SUPFAM" id="SSF54001">
    <property type="entry name" value="Cysteine proteinases"/>
    <property type="match status" value="1"/>
</dbReference>
<dbReference type="AlphaFoldDB" id="A0A6J8DRF4"/>
<dbReference type="SMART" id="SM00460">
    <property type="entry name" value="TGc"/>
    <property type="match status" value="1"/>
</dbReference>
<dbReference type="GO" id="GO:0005829">
    <property type="term" value="C:cytosol"/>
    <property type="evidence" value="ECO:0007669"/>
    <property type="project" value="TreeGrafter"/>
</dbReference>
<evidence type="ECO:0000256" key="5">
    <source>
        <dbReference type="ARBA" id="ARBA00012158"/>
    </source>
</evidence>
<dbReference type="GO" id="GO:0046872">
    <property type="term" value="F:metal ion binding"/>
    <property type="evidence" value="ECO:0007669"/>
    <property type="project" value="UniProtKB-KW"/>
</dbReference>
<dbReference type="EC" id="3.5.1.52" evidence="5"/>
<evidence type="ECO:0000313" key="18">
    <source>
        <dbReference type="Proteomes" id="UP000507470"/>
    </source>
</evidence>
<dbReference type="InterPro" id="IPR002931">
    <property type="entry name" value="Transglutaminase-like"/>
</dbReference>
<dbReference type="InterPro" id="IPR038765">
    <property type="entry name" value="Papain-like_cys_pep_sf"/>
</dbReference>
<dbReference type="Proteomes" id="UP000507470">
    <property type="component" value="Unassembled WGS sequence"/>
</dbReference>
<dbReference type="Pfam" id="PF09409">
    <property type="entry name" value="PUB"/>
    <property type="match status" value="1"/>
</dbReference>
<dbReference type="SUPFAM" id="SSF143503">
    <property type="entry name" value="PUG domain-like"/>
    <property type="match status" value="1"/>
</dbReference>
<comment type="cofactor">
    <cofactor evidence="2">
        <name>Zn(2+)</name>
        <dbReference type="ChEBI" id="CHEBI:29105"/>
    </cofactor>
</comment>
<comment type="similarity">
    <text evidence="4 14">Belongs to the transglutaminase-like superfamily. PNGase family.</text>
</comment>
<comment type="catalytic activity">
    <reaction evidence="1">
        <text>Hydrolysis of an N(4)-(acetyl-beta-D-glucosaminyl)asparagine residue in which the glucosamine residue may be further glycosylated, to yield a (substituted) N-acetyl-beta-D-glucosaminylamine and a peptide containing an aspartate residue.</text>
        <dbReference type="EC" id="3.5.1.52"/>
    </reaction>
</comment>
<dbReference type="Gene3D" id="2.60.120.1020">
    <property type="entry name" value="Peptide N glycanase, PAW domain"/>
    <property type="match status" value="1"/>
</dbReference>
<keyword evidence="18" id="KW-1185">Reference proteome</keyword>
<evidence type="ECO:0000256" key="2">
    <source>
        <dbReference type="ARBA" id="ARBA00001947"/>
    </source>
</evidence>
<dbReference type="PANTHER" id="PTHR12143">
    <property type="entry name" value="PEPTIDE N-GLYCANASE PNGASE -RELATED"/>
    <property type="match status" value="1"/>
</dbReference>
<gene>
    <name evidence="17" type="ORF">MCOR_43425</name>
</gene>
<dbReference type="Pfam" id="PF04721">
    <property type="entry name" value="PAW"/>
    <property type="match status" value="1"/>
</dbReference>
<comment type="function">
    <text evidence="11">Specifically deglycosylates the denatured form of N-linked glycoproteins in the cytoplasm and assists their proteasome-mediated degradation. Cleaves the beta-aspartyl-glucosamine (GlcNAc) of the glycan and the amide side chain of Asn, converting Asn to Asp. Prefers proteins containing high-mannose over those bearing complex type oligosaccharides. Can recognize misfolded proteins in the endoplasmic reticulum that are exported to the cytosol to be destroyed and deglycosylate them, while it has no activity toward native proteins. Deglycosylation is a prerequisite for subsequent proteasome-mediated degradation of some, but not all, misfolded glycoproteins.</text>
</comment>
<name>A0A6J8DRF4_MYTCO</name>
<evidence type="ECO:0000259" key="16">
    <source>
        <dbReference type="PROSITE" id="PS51398"/>
    </source>
</evidence>
<dbReference type="Gene3D" id="3.10.620.30">
    <property type="match status" value="1"/>
</dbReference>
<evidence type="ECO:0000256" key="11">
    <source>
        <dbReference type="ARBA" id="ARBA00024870"/>
    </source>
</evidence>
<accession>A0A6J8DRF4</accession>
<dbReference type="FunFam" id="2.60.120.1020:FF:000001">
    <property type="entry name" value="Peptide-N(4)-(N-acetyl-beta-glucosaminyl)asparagine amidase"/>
    <property type="match status" value="1"/>
</dbReference>
<dbReference type="GO" id="GO:0005634">
    <property type="term" value="C:nucleus"/>
    <property type="evidence" value="ECO:0007669"/>
    <property type="project" value="TreeGrafter"/>
</dbReference>
<dbReference type="Gene3D" id="2.20.25.10">
    <property type="match status" value="1"/>
</dbReference>
<dbReference type="OrthoDB" id="409136at2759"/>
<evidence type="ECO:0000256" key="15">
    <source>
        <dbReference type="SAM" id="MobiDB-lite"/>
    </source>
</evidence>
<feature type="compositionally biased region" description="Polar residues" evidence="15">
    <location>
        <begin position="119"/>
        <end position="130"/>
    </location>
</feature>
<dbReference type="EMBL" id="CACVKT020007742">
    <property type="protein sequence ID" value="CAC5410222.1"/>
    <property type="molecule type" value="Genomic_DNA"/>
</dbReference>
<dbReference type="PANTHER" id="PTHR12143:SF19">
    <property type="entry name" value="PEPTIDE-N(4)-(N-ACETYL-BETA-GLUCOSAMINYL)ASPARAGINE AMIDASE"/>
    <property type="match status" value="1"/>
</dbReference>
<evidence type="ECO:0000256" key="8">
    <source>
        <dbReference type="ARBA" id="ARBA00022723"/>
    </source>
</evidence>
<dbReference type="InterPro" id="IPR038680">
    <property type="entry name" value="PAW_sf"/>
</dbReference>
<evidence type="ECO:0000256" key="13">
    <source>
        <dbReference type="ARBA" id="ARBA00032901"/>
    </source>
</evidence>
<sequence length="631" mass="72152">MAPIPPSIISLSTENSKEDFVQAAKIILKFADNILSNPNEEKYRKIRLGNPTVETKLLPVVGALECIFEMGFQEDGEYLTLPRTSPTSQVKTIRDSLLQEIQKVSPVSVNGPQAAGGSVQPTRTISQPRPSTSSAILQNYQQLERQFFQKIESNLSHVLKYENQGLQAKARHVIPTQHLIEKAQKSFQALAQSGNVGDIGIRDCLILELLAWFKNSFFKWVDAPPCDTCGSKPTSVGMVTPTADDTRWGAGRVENYKCEKCQKFIRFPRYNSPEKLLETRCGRCGEWANCFTLCCRAMGFEARYVLDWTDHVWTEVYSPSQKRWLHCDPCENICDKPLLYESGWGKQLTYVLAFSADEVQDVTWRYSSKHSELLTRRHECRETWLVQVLHKLWNGKLSSVTDNRKQEMINRLLTELVEFMTPKSTEGQNLSGRTTGSLAWRQARGEVGTTSAESKPEYVFNLTEDEKKSKTFHIRYSCAKDEYVRMSDLDADKVVGFSSCLFKCEKMFRKEEQDWKMVYLQEERKGHQRSSLTWKFDFKGLKISKLEVRISSAVYENGVISWQLCSDSKCAMLKGSNEFQTVHDLEGEDGMTITADLSEGKGDNSWQHTQLFRQSVSDLEFYPFEVKVHFA</sequence>
<keyword evidence="9 17" id="KW-0378">Hydrolase</keyword>
<dbReference type="Pfam" id="PF01841">
    <property type="entry name" value="Transglut_core"/>
    <property type="match status" value="1"/>
</dbReference>
<dbReference type="GO" id="GO:0000224">
    <property type="term" value="F:peptide-N4-(N-acetyl-beta-glucosaminyl)asparagine amidase activity"/>
    <property type="evidence" value="ECO:0007669"/>
    <property type="project" value="UniProtKB-EC"/>
</dbReference>
<dbReference type="InterPro" id="IPR050883">
    <property type="entry name" value="PNGase"/>
</dbReference>
<keyword evidence="8" id="KW-0479">Metal-binding</keyword>
<dbReference type="InterPro" id="IPR006588">
    <property type="entry name" value="Peptide_N_glycanase_PAW_dom"/>
</dbReference>
<evidence type="ECO:0000256" key="4">
    <source>
        <dbReference type="ARBA" id="ARBA00009390"/>
    </source>
</evidence>
<dbReference type="InterPro" id="IPR036339">
    <property type="entry name" value="PUB-like_dom_sf"/>
</dbReference>
<evidence type="ECO:0000256" key="1">
    <source>
        <dbReference type="ARBA" id="ARBA00001650"/>
    </source>
</evidence>
<feature type="region of interest" description="Disordered" evidence="15">
    <location>
        <begin position="110"/>
        <end position="130"/>
    </location>
</feature>
<comment type="subcellular location">
    <subcellularLocation>
        <location evidence="3">Cytoplasm</location>
    </subcellularLocation>
</comment>
<dbReference type="PROSITE" id="PS51398">
    <property type="entry name" value="PAW"/>
    <property type="match status" value="1"/>
</dbReference>
<organism evidence="17 18">
    <name type="scientific">Mytilus coruscus</name>
    <name type="common">Sea mussel</name>
    <dbReference type="NCBI Taxonomy" id="42192"/>
    <lineage>
        <taxon>Eukaryota</taxon>
        <taxon>Metazoa</taxon>
        <taxon>Spiralia</taxon>
        <taxon>Lophotrochozoa</taxon>
        <taxon>Mollusca</taxon>
        <taxon>Bivalvia</taxon>
        <taxon>Autobranchia</taxon>
        <taxon>Pteriomorphia</taxon>
        <taxon>Mytilida</taxon>
        <taxon>Mytiloidea</taxon>
        <taxon>Mytilidae</taxon>
        <taxon>Mytilinae</taxon>
        <taxon>Mytilus</taxon>
    </lineage>
</organism>
<dbReference type="SMART" id="SM00580">
    <property type="entry name" value="PUG"/>
    <property type="match status" value="1"/>
</dbReference>
<evidence type="ECO:0000256" key="7">
    <source>
        <dbReference type="ARBA" id="ARBA00022490"/>
    </source>
</evidence>
<evidence type="ECO:0000256" key="12">
    <source>
        <dbReference type="ARBA" id="ARBA00029604"/>
    </source>
</evidence>
<dbReference type="FunFam" id="2.20.25.10:FF:000011">
    <property type="entry name" value="peptide-N(4)-(N-acetyl-beta- glucosaminyl)asparagine amidase"/>
    <property type="match status" value="1"/>
</dbReference>
<evidence type="ECO:0000256" key="6">
    <source>
        <dbReference type="ARBA" id="ARBA00018546"/>
    </source>
</evidence>
<dbReference type="SMART" id="SM00613">
    <property type="entry name" value="PAW"/>
    <property type="match status" value="1"/>
</dbReference>
<keyword evidence="10" id="KW-0862">Zinc</keyword>